<dbReference type="AlphaFoldDB" id="A0AAQ1ZI35"/>
<dbReference type="Proteomes" id="UP000255283">
    <property type="component" value="Unassembled WGS sequence"/>
</dbReference>
<evidence type="ECO:0000313" key="2">
    <source>
        <dbReference type="EMBL" id="SUB79648.1"/>
    </source>
</evidence>
<dbReference type="EMBL" id="UGTJ01000001">
    <property type="protein sequence ID" value="SUB79648.1"/>
    <property type="molecule type" value="Genomic_DNA"/>
</dbReference>
<keyword evidence="1" id="KW-1133">Transmembrane helix</keyword>
<feature type="transmembrane region" description="Helical" evidence="1">
    <location>
        <begin position="126"/>
        <end position="144"/>
    </location>
</feature>
<feature type="transmembrane region" description="Helical" evidence="1">
    <location>
        <begin position="69"/>
        <end position="89"/>
    </location>
</feature>
<name>A0AAQ1ZI35_9BACT</name>
<sequence>MALEKRLINIEKEKKKRPLTHIIGDILFFFLILVIMLDPTNTILHKKDIFFVITVGFCMCTIKPDWSKLPIILSLFCSISIPWIFSVISNKEAELDTIVALYKSISPIVLLLWIREFDLVRIARGPVIICCLIMDALFTIISIFPETESFIFLWSESKDYPIMMARRWFLGIEVFCMYLKSCISFVFVALFYIYSFFNKSDRGSKRILYLAIILFAFSFSGTRSTMLLPVFLIGITAYYQYKDKKHAKYFMYPIITIIGIGFTTLLIALMTDTNEASNVVKYGHIPSYLSLFGEHPEYILFGQGPGTYFYSEGFNKIVNITEWSYIELFRNFGIFALVIICIFFKPLAVMWENKQDKLISCTFWAYLAYLLIAGTNPLLLSSTGMITLLMAYSYTEMLKKKLNDEF</sequence>
<keyword evidence="1" id="KW-0812">Transmembrane</keyword>
<feature type="transmembrane region" description="Helical" evidence="1">
    <location>
        <begin position="95"/>
        <end position="114"/>
    </location>
</feature>
<organism evidence="2 3">
    <name type="scientific">Segatella buccae</name>
    <dbReference type="NCBI Taxonomy" id="28126"/>
    <lineage>
        <taxon>Bacteria</taxon>
        <taxon>Pseudomonadati</taxon>
        <taxon>Bacteroidota</taxon>
        <taxon>Bacteroidia</taxon>
        <taxon>Bacteroidales</taxon>
        <taxon>Prevotellaceae</taxon>
        <taxon>Segatella</taxon>
    </lineage>
</organism>
<feature type="transmembrane region" description="Helical" evidence="1">
    <location>
        <begin position="207"/>
        <end position="238"/>
    </location>
</feature>
<feature type="transmembrane region" description="Helical" evidence="1">
    <location>
        <begin position="363"/>
        <end position="392"/>
    </location>
</feature>
<comment type="caution">
    <text evidence="2">The sequence shown here is derived from an EMBL/GenBank/DDBJ whole genome shotgun (WGS) entry which is preliminary data.</text>
</comment>
<feature type="transmembrane region" description="Helical" evidence="1">
    <location>
        <begin position="332"/>
        <end position="351"/>
    </location>
</feature>
<reference evidence="2 3" key="1">
    <citation type="submission" date="2018-06" db="EMBL/GenBank/DDBJ databases">
        <authorList>
            <consortium name="Pathogen Informatics"/>
            <person name="Doyle S."/>
        </authorList>
    </citation>
    <scope>NUCLEOTIDE SEQUENCE [LARGE SCALE GENOMIC DNA]</scope>
    <source>
        <strain evidence="2 3">NCTC13063</strain>
    </source>
</reference>
<feature type="transmembrane region" description="Helical" evidence="1">
    <location>
        <begin position="20"/>
        <end position="37"/>
    </location>
</feature>
<feature type="transmembrane region" description="Helical" evidence="1">
    <location>
        <begin position="168"/>
        <end position="195"/>
    </location>
</feature>
<feature type="transmembrane region" description="Helical" evidence="1">
    <location>
        <begin position="250"/>
        <end position="271"/>
    </location>
</feature>
<evidence type="ECO:0000256" key="1">
    <source>
        <dbReference type="SAM" id="Phobius"/>
    </source>
</evidence>
<accession>A0AAQ1ZI35</accession>
<protein>
    <submittedName>
        <fullName evidence="2">Uncharacterized protein</fullName>
    </submittedName>
</protein>
<evidence type="ECO:0000313" key="3">
    <source>
        <dbReference type="Proteomes" id="UP000255283"/>
    </source>
</evidence>
<dbReference type="RefSeq" id="WP_004345547.1">
    <property type="nucleotide sequence ID" value="NZ_GL586311.1"/>
</dbReference>
<gene>
    <name evidence="2" type="ORF">NCTC13063_00917</name>
</gene>
<keyword evidence="1" id="KW-0472">Membrane</keyword>
<proteinExistence type="predicted"/>